<sequence length="634" mass="71667">MTDRRYQRRPSGATSSAEMNRGRSPRRNENRPLCPQYIFDPKYQTTYTIHQCLGKGGFAYVYCATSDSETFAIKGGFAYVYRATSDSETFAIKVISLSKIQSPSYGDKIQREIDIHKRLQHSNIVSLFSTFQDEFNVYLLLDYCPYGTLLDYINSRPHNRLSESHSVVFLKQILKAVRYLHSECKILHRDIKPGNVLLSSSMTAKLADFGFACSITEERKTQQHSLCGTPNYLAPEVINRKGHSVATEAWAIGCTFYCMIYGKPPFESDHLQKTYDMIKRCAFYLPEYVIVSERSKDMITRVLIDNASKRLSISDMLRHDLFLTLNRSSSYGSSLNSQLEHVSRSCQNLLSPSAIHSRSPRSLSRISSRVNVDSGLGNDASSSFSRGLGKTLEKYIRYIDLLLEDISVGSNNRILVDVSDDNSIPDLFIVKWVDYTNRYGFGCTLKNGIRTTLFLDDSSVSASPDGKLFAFWQRKTSDDCVLFSRRSVAMSLLEMIEKIDKMRHYMDLNLHGTVSVDEDRSDISPDLVHIVAFRKFTHGIFMLLSDGTCQINMSGYVKLVFRSFMESILVTVSHNGHHTTFVLQHNTESVPPRHPTTIQITDYASALVAASDVFRDFCREGSTGNLAPILSTAC</sequence>
<evidence type="ECO:0000313" key="2">
    <source>
        <dbReference type="WBParaSite" id="JU765_v2.g3333.t2"/>
    </source>
</evidence>
<evidence type="ECO:0000313" key="1">
    <source>
        <dbReference type="Proteomes" id="UP000887576"/>
    </source>
</evidence>
<name>A0AC34R4K4_9BILA</name>
<organism evidence="1 2">
    <name type="scientific">Panagrolaimus sp. JU765</name>
    <dbReference type="NCBI Taxonomy" id="591449"/>
    <lineage>
        <taxon>Eukaryota</taxon>
        <taxon>Metazoa</taxon>
        <taxon>Ecdysozoa</taxon>
        <taxon>Nematoda</taxon>
        <taxon>Chromadorea</taxon>
        <taxon>Rhabditida</taxon>
        <taxon>Tylenchina</taxon>
        <taxon>Panagrolaimomorpha</taxon>
        <taxon>Panagrolaimoidea</taxon>
        <taxon>Panagrolaimidae</taxon>
        <taxon>Panagrolaimus</taxon>
    </lineage>
</organism>
<dbReference type="WBParaSite" id="JU765_v2.g3333.t2">
    <property type="protein sequence ID" value="JU765_v2.g3333.t2"/>
    <property type="gene ID" value="JU765_v2.g3333"/>
</dbReference>
<protein>
    <submittedName>
        <fullName evidence="2">Polo kinase</fullName>
    </submittedName>
</protein>
<dbReference type="Proteomes" id="UP000887576">
    <property type="component" value="Unplaced"/>
</dbReference>
<reference evidence="2" key="1">
    <citation type="submission" date="2022-11" db="UniProtKB">
        <authorList>
            <consortium name="WormBaseParasite"/>
        </authorList>
    </citation>
    <scope>IDENTIFICATION</scope>
</reference>
<accession>A0AC34R4K4</accession>
<proteinExistence type="predicted"/>